<dbReference type="KEGG" id="lft:FG051_04240"/>
<reference evidence="1 2" key="1">
    <citation type="submission" date="2019-05" db="EMBL/GenBank/DDBJ databases">
        <title>Genome Sequence of Lactobacillus futsaii Y97, a Potential Probiotic Strain Isolated from the Futsai of Taiwan.</title>
        <authorList>
            <person name="Du X."/>
        </authorList>
    </citation>
    <scope>NUCLEOTIDE SEQUENCE [LARGE SCALE GENOMIC DNA]</scope>
    <source>
        <strain evidence="1 2">Y97</strain>
    </source>
</reference>
<organism evidence="1 2">
    <name type="scientific">Companilactobacillus futsaii</name>
    <dbReference type="NCBI Taxonomy" id="938155"/>
    <lineage>
        <taxon>Bacteria</taxon>
        <taxon>Bacillati</taxon>
        <taxon>Bacillota</taxon>
        <taxon>Bacilli</taxon>
        <taxon>Lactobacillales</taxon>
        <taxon>Lactobacillaceae</taxon>
        <taxon>Companilactobacillus</taxon>
    </lineage>
</organism>
<dbReference type="EMBL" id="CP040736">
    <property type="protein sequence ID" value="QCX24353.1"/>
    <property type="molecule type" value="Genomic_DNA"/>
</dbReference>
<accession>A0A5B7SY84</accession>
<sequence>MTISEQLNRLIELAMKYRSKQLWFRFISSEHNRNKYISAANDLEKQKKSILTAIRTDNQYIN</sequence>
<dbReference type="STRING" id="1423818.FC88_GL001609"/>
<dbReference type="AlphaFoldDB" id="A0A5B7SY84"/>
<name>A0A5B7SY84_9LACO</name>
<protein>
    <submittedName>
        <fullName evidence="1">Uncharacterized protein</fullName>
    </submittedName>
</protein>
<dbReference type="Proteomes" id="UP000310673">
    <property type="component" value="Chromosome"/>
</dbReference>
<proteinExistence type="predicted"/>
<gene>
    <name evidence="1" type="ORF">FG051_04240</name>
</gene>
<evidence type="ECO:0000313" key="2">
    <source>
        <dbReference type="Proteomes" id="UP000310673"/>
    </source>
</evidence>
<evidence type="ECO:0000313" key="1">
    <source>
        <dbReference type="EMBL" id="QCX24353.1"/>
    </source>
</evidence>
<dbReference type="RefSeq" id="WP_010019246.1">
    <property type="nucleotide sequence ID" value="NZ_CP040736.1"/>
</dbReference>